<proteinExistence type="predicted"/>
<keyword evidence="5 6" id="KW-0472">Membrane</keyword>
<evidence type="ECO:0000256" key="2">
    <source>
        <dbReference type="ARBA" id="ARBA00022475"/>
    </source>
</evidence>
<comment type="caution">
    <text evidence="8">The sequence shown here is derived from an EMBL/GenBank/DDBJ whole genome shotgun (WGS) entry which is preliminary data.</text>
</comment>
<reference evidence="8" key="1">
    <citation type="submission" date="2020-10" db="EMBL/GenBank/DDBJ databases">
        <authorList>
            <person name="Gilroy R."/>
        </authorList>
    </citation>
    <scope>NUCLEOTIDE SEQUENCE</scope>
    <source>
        <strain evidence="8">CHK121-14286</strain>
    </source>
</reference>
<dbReference type="GO" id="GO:0032049">
    <property type="term" value="P:cardiolipin biosynthetic process"/>
    <property type="evidence" value="ECO:0007669"/>
    <property type="project" value="UniProtKB-ARBA"/>
</dbReference>
<dbReference type="GO" id="GO:0005886">
    <property type="term" value="C:plasma membrane"/>
    <property type="evidence" value="ECO:0007669"/>
    <property type="project" value="UniProtKB-SubCell"/>
</dbReference>
<dbReference type="Gene3D" id="3.30.870.10">
    <property type="entry name" value="Endonuclease Chain A"/>
    <property type="match status" value="2"/>
</dbReference>
<feature type="domain" description="PLD phosphodiesterase" evidence="7">
    <location>
        <begin position="234"/>
        <end position="261"/>
    </location>
</feature>
<keyword evidence="3 6" id="KW-0812">Transmembrane</keyword>
<sequence>MGKLLKIVFSRFTLIFLAIVLQVALAIAVTFYFSSYYRVATIVSTTMLVITLLLIINRDMSCEAKLPWSILVSIVPVVGFVLYLIFSRNNASLSQRKMFAKLPQIRFSDMHPSAPTKYLRQIEYLHKMGAPSFSDTDTVYFGCGELFLADLLEQLEKAEKFVFLEYFIVEEGKMTDSILQVLKRKVSCGVEVRLLYDDLGSLTHVGRTFYRKLQNEGIRCAKFATIRPVASAVYNNRDHRKIAVIDGKVGYIGGINLADEYINEKKLYGYWKDSAVRIVGNAVTTLCTMFLQMFDMATKKTEDFDRYLVFSHTEKFADKGIVAPFGDGPRPLYNEQIAKSVYLNLIDQAVYDLYISTPYLIADETVIDSLRRASLRGVNVNILIPSVPDKKTVYAMTKQSCKKLVDVGVKIYSYTDGFVHAKNIVADGIAGVCGTINLDYRSFVHHYECGVYMYDTAAVREMYADMVQTCQNSQLQITPPPLRLWEKLVCLVGNLFRPLL</sequence>
<comment type="subcellular location">
    <subcellularLocation>
        <location evidence="1">Cell membrane</location>
        <topology evidence="1">Multi-pass membrane protein</topology>
    </subcellularLocation>
</comment>
<evidence type="ECO:0000313" key="9">
    <source>
        <dbReference type="Proteomes" id="UP000824200"/>
    </source>
</evidence>
<evidence type="ECO:0000256" key="4">
    <source>
        <dbReference type="ARBA" id="ARBA00022989"/>
    </source>
</evidence>
<feature type="domain" description="PLD phosphodiesterase" evidence="7">
    <location>
        <begin position="415"/>
        <end position="442"/>
    </location>
</feature>
<gene>
    <name evidence="8" type="ORF">IAC95_05855</name>
</gene>
<feature type="transmembrane region" description="Helical" evidence="6">
    <location>
        <begin position="12"/>
        <end position="33"/>
    </location>
</feature>
<keyword evidence="4 6" id="KW-1133">Transmembrane helix</keyword>
<dbReference type="CDD" id="cd09154">
    <property type="entry name" value="PLDc_SMU_988_like_1"/>
    <property type="match status" value="1"/>
</dbReference>
<dbReference type="PANTHER" id="PTHR21248">
    <property type="entry name" value="CARDIOLIPIN SYNTHASE"/>
    <property type="match status" value="1"/>
</dbReference>
<keyword evidence="2" id="KW-1003">Cell membrane</keyword>
<evidence type="ECO:0000256" key="3">
    <source>
        <dbReference type="ARBA" id="ARBA00022692"/>
    </source>
</evidence>
<dbReference type="InterPro" id="IPR025202">
    <property type="entry name" value="PLD-like_dom"/>
</dbReference>
<evidence type="ECO:0000259" key="7">
    <source>
        <dbReference type="PROSITE" id="PS50035"/>
    </source>
</evidence>
<feature type="transmembrane region" description="Helical" evidence="6">
    <location>
        <begin position="68"/>
        <end position="86"/>
    </location>
</feature>
<dbReference type="Pfam" id="PF13091">
    <property type="entry name" value="PLDc_2"/>
    <property type="match status" value="2"/>
</dbReference>
<dbReference type="GO" id="GO:0030572">
    <property type="term" value="F:phosphatidyltransferase activity"/>
    <property type="evidence" value="ECO:0007669"/>
    <property type="project" value="UniProtKB-ARBA"/>
</dbReference>
<dbReference type="PROSITE" id="PS50035">
    <property type="entry name" value="PLD"/>
    <property type="match status" value="2"/>
</dbReference>
<organism evidence="8 9">
    <name type="scientific">Candidatus Fimimonas gallinarum</name>
    <dbReference type="NCBI Taxonomy" id="2840821"/>
    <lineage>
        <taxon>Bacteria</taxon>
        <taxon>Pseudomonadati</taxon>
        <taxon>Myxococcota</taxon>
        <taxon>Myxococcia</taxon>
        <taxon>Myxococcales</taxon>
        <taxon>Cystobacterineae</taxon>
        <taxon>Myxococcaceae</taxon>
        <taxon>Myxococcaceae incertae sedis</taxon>
        <taxon>Candidatus Fimimonas</taxon>
    </lineage>
</organism>
<dbReference type="PANTHER" id="PTHR21248:SF22">
    <property type="entry name" value="PHOSPHOLIPASE D"/>
    <property type="match status" value="1"/>
</dbReference>
<reference evidence="8" key="2">
    <citation type="journal article" date="2021" name="PeerJ">
        <title>Extensive microbial diversity within the chicken gut microbiome revealed by metagenomics and culture.</title>
        <authorList>
            <person name="Gilroy R."/>
            <person name="Ravi A."/>
            <person name="Getino M."/>
            <person name="Pursley I."/>
            <person name="Horton D.L."/>
            <person name="Alikhan N.F."/>
            <person name="Baker D."/>
            <person name="Gharbi K."/>
            <person name="Hall N."/>
            <person name="Watson M."/>
            <person name="Adriaenssens E.M."/>
            <person name="Foster-Nyarko E."/>
            <person name="Jarju S."/>
            <person name="Secka A."/>
            <person name="Antonio M."/>
            <person name="Oren A."/>
            <person name="Chaudhuri R.R."/>
            <person name="La Ragione R."/>
            <person name="Hildebrand F."/>
            <person name="Pallen M.J."/>
        </authorList>
    </citation>
    <scope>NUCLEOTIDE SEQUENCE</scope>
    <source>
        <strain evidence="8">CHK121-14286</strain>
    </source>
</reference>
<dbReference type="EMBL" id="DVHL01000047">
    <property type="protein sequence ID" value="HIR66386.1"/>
    <property type="molecule type" value="Genomic_DNA"/>
</dbReference>
<evidence type="ECO:0000256" key="6">
    <source>
        <dbReference type="SAM" id="Phobius"/>
    </source>
</evidence>
<feature type="transmembrane region" description="Helical" evidence="6">
    <location>
        <begin position="39"/>
        <end position="56"/>
    </location>
</feature>
<dbReference type="InterPro" id="IPR027379">
    <property type="entry name" value="CLS_N"/>
</dbReference>
<dbReference type="AlphaFoldDB" id="A0A9D1E4Z6"/>
<dbReference type="SUPFAM" id="SSF56024">
    <property type="entry name" value="Phospholipase D/nuclease"/>
    <property type="match status" value="2"/>
</dbReference>
<accession>A0A9D1E4Z6</accession>
<dbReference type="Pfam" id="PF13396">
    <property type="entry name" value="PLDc_N"/>
    <property type="match status" value="1"/>
</dbReference>
<dbReference type="Proteomes" id="UP000824200">
    <property type="component" value="Unassembled WGS sequence"/>
</dbReference>
<dbReference type="SMART" id="SM00155">
    <property type="entry name" value="PLDc"/>
    <property type="match status" value="2"/>
</dbReference>
<evidence type="ECO:0000256" key="1">
    <source>
        <dbReference type="ARBA" id="ARBA00004651"/>
    </source>
</evidence>
<protein>
    <submittedName>
        <fullName evidence="8">PLDc N-terminal domain-containing protein</fullName>
    </submittedName>
</protein>
<evidence type="ECO:0000313" key="8">
    <source>
        <dbReference type="EMBL" id="HIR66386.1"/>
    </source>
</evidence>
<evidence type="ECO:0000256" key="5">
    <source>
        <dbReference type="ARBA" id="ARBA00023136"/>
    </source>
</evidence>
<name>A0A9D1E4Z6_9BACT</name>
<dbReference type="InterPro" id="IPR001736">
    <property type="entry name" value="PLipase_D/transphosphatidylase"/>
</dbReference>